<evidence type="ECO:0000313" key="1">
    <source>
        <dbReference type="EMBL" id="OYQ48495.1"/>
    </source>
</evidence>
<dbReference type="Proteomes" id="UP000216035">
    <property type="component" value="Unassembled WGS sequence"/>
</dbReference>
<dbReference type="InterPro" id="IPR026341">
    <property type="entry name" value="T9SS_type_B"/>
</dbReference>
<comment type="caution">
    <text evidence="1">The sequence shown here is derived from an EMBL/GenBank/DDBJ whole genome shotgun (WGS) entry which is preliminary data.</text>
</comment>
<protein>
    <recommendedName>
        <fullName evidence="3">Gliding motility-associated C-terminal domain-containing protein</fullName>
    </recommendedName>
</protein>
<gene>
    <name evidence="1" type="ORF">CHX27_02190</name>
</gene>
<keyword evidence="2" id="KW-1185">Reference proteome</keyword>
<name>A0A256A5T4_9FLAO</name>
<proteinExistence type="predicted"/>
<dbReference type="NCBIfam" id="TIGR04131">
    <property type="entry name" value="Bac_Flav_CTERM"/>
    <property type="match status" value="1"/>
</dbReference>
<dbReference type="EMBL" id="NOXX01000124">
    <property type="protein sequence ID" value="OYQ48495.1"/>
    <property type="molecule type" value="Genomic_DNA"/>
</dbReference>
<evidence type="ECO:0000313" key="2">
    <source>
        <dbReference type="Proteomes" id="UP000216035"/>
    </source>
</evidence>
<sequence length="85" mass="9821">MGCIIQRGISPNNDGENDSFDLSAYDVRRLVIFNRYGTEVYSRNNYVNEWFGQDSSGNELTDATYFYVITTNDGKEITGWIYVNR</sequence>
<reference evidence="1 2" key="1">
    <citation type="submission" date="2017-07" db="EMBL/GenBank/DDBJ databases">
        <title>Flavobacterium cyanobacteriorum sp. nov., isolated from cyanobacterial aggregates in a eutrophic lake.</title>
        <authorList>
            <person name="Cai H."/>
        </authorList>
    </citation>
    <scope>NUCLEOTIDE SEQUENCE [LARGE SCALE GENOMIC DNA]</scope>
    <source>
        <strain evidence="1 2">TH167</strain>
    </source>
</reference>
<accession>A0A256A5T4</accession>
<dbReference type="AlphaFoldDB" id="A0A256A5T4"/>
<evidence type="ECO:0008006" key="3">
    <source>
        <dbReference type="Google" id="ProtNLM"/>
    </source>
</evidence>
<organism evidence="1 2">
    <name type="scientific">Flavobacterium aurantiibacter</name>
    <dbReference type="NCBI Taxonomy" id="2023067"/>
    <lineage>
        <taxon>Bacteria</taxon>
        <taxon>Pseudomonadati</taxon>
        <taxon>Bacteroidota</taxon>
        <taxon>Flavobacteriia</taxon>
        <taxon>Flavobacteriales</taxon>
        <taxon>Flavobacteriaceae</taxon>
        <taxon>Flavobacterium</taxon>
    </lineage>
</organism>
<dbReference type="Pfam" id="PF13585">
    <property type="entry name" value="CHU_C"/>
    <property type="match status" value="1"/>
</dbReference>